<dbReference type="PANTHER" id="PTHR11820:SF112">
    <property type="entry name" value="FUMARYLACETOACETATE HYDROLASE FAMILY PROTEIN (AFU_ORTHOLOGUE AFUA_1G02370)-RELATED"/>
    <property type="match status" value="1"/>
</dbReference>
<dbReference type="GeneID" id="63734292"/>
<dbReference type="PANTHER" id="PTHR11820">
    <property type="entry name" value="ACYLPYRUVASE"/>
    <property type="match status" value="1"/>
</dbReference>
<dbReference type="OrthoDB" id="3862662at2759"/>
<feature type="region of interest" description="Disordered" evidence="4">
    <location>
        <begin position="438"/>
        <end position="459"/>
    </location>
</feature>
<dbReference type="Proteomes" id="UP000184073">
    <property type="component" value="Unassembled WGS sequence"/>
</dbReference>
<dbReference type="GO" id="GO:0008270">
    <property type="term" value="F:zinc ion binding"/>
    <property type="evidence" value="ECO:0007669"/>
    <property type="project" value="InterPro"/>
</dbReference>
<keyword evidence="2" id="KW-0479">Metal-binding</keyword>
<organism evidence="6 7">
    <name type="scientific">Aspergillus versicolor CBS 583.65</name>
    <dbReference type="NCBI Taxonomy" id="1036611"/>
    <lineage>
        <taxon>Eukaryota</taxon>
        <taxon>Fungi</taxon>
        <taxon>Dikarya</taxon>
        <taxon>Ascomycota</taxon>
        <taxon>Pezizomycotina</taxon>
        <taxon>Eurotiomycetes</taxon>
        <taxon>Eurotiomycetidae</taxon>
        <taxon>Eurotiales</taxon>
        <taxon>Aspergillaceae</taxon>
        <taxon>Aspergillus</taxon>
        <taxon>Aspergillus subgen. Nidulantes</taxon>
    </lineage>
</organism>
<dbReference type="InterPro" id="IPR007219">
    <property type="entry name" value="XnlR_reg_dom"/>
</dbReference>
<comment type="similarity">
    <text evidence="1">Belongs to the FAH family.</text>
</comment>
<feature type="compositionally biased region" description="Polar residues" evidence="4">
    <location>
        <begin position="450"/>
        <end position="459"/>
    </location>
</feature>
<proteinExistence type="inferred from homology"/>
<dbReference type="FunFam" id="3.90.850.10:FF:000002">
    <property type="entry name" value="2-hydroxyhepta-2,4-diene-1,7-dioate isomerase"/>
    <property type="match status" value="1"/>
</dbReference>
<dbReference type="Gene3D" id="3.90.850.10">
    <property type="entry name" value="Fumarylacetoacetase-like, C-terminal domain"/>
    <property type="match status" value="1"/>
</dbReference>
<dbReference type="GO" id="GO:0003677">
    <property type="term" value="F:DNA binding"/>
    <property type="evidence" value="ECO:0007669"/>
    <property type="project" value="InterPro"/>
</dbReference>
<dbReference type="GO" id="GO:0006351">
    <property type="term" value="P:DNA-templated transcription"/>
    <property type="evidence" value="ECO:0007669"/>
    <property type="project" value="InterPro"/>
</dbReference>
<evidence type="ECO:0000313" key="6">
    <source>
        <dbReference type="EMBL" id="OJJ08488.1"/>
    </source>
</evidence>
<dbReference type="VEuPathDB" id="FungiDB:ASPVEDRAFT_97418"/>
<feature type="region of interest" description="Disordered" evidence="4">
    <location>
        <begin position="356"/>
        <end position="409"/>
    </location>
</feature>
<dbReference type="InterPro" id="IPR036663">
    <property type="entry name" value="Fumarylacetoacetase_C_sf"/>
</dbReference>
<keyword evidence="3" id="KW-0539">Nucleus</keyword>
<dbReference type="CDD" id="cd12148">
    <property type="entry name" value="fungal_TF_MHR"/>
    <property type="match status" value="1"/>
</dbReference>
<dbReference type="RefSeq" id="XP_040674250.1">
    <property type="nucleotide sequence ID" value="XM_040818781.1"/>
</dbReference>
<evidence type="ECO:0000313" key="7">
    <source>
        <dbReference type="Proteomes" id="UP000184073"/>
    </source>
</evidence>
<feature type="non-terminal residue" evidence="6">
    <location>
        <position position="880"/>
    </location>
</feature>
<protein>
    <recommendedName>
        <fullName evidence="5">Xylanolytic transcriptional activator regulatory domain-containing protein</fullName>
    </recommendedName>
</protein>
<dbReference type="GO" id="GO:0050163">
    <property type="term" value="F:oxaloacetate tautomerase activity"/>
    <property type="evidence" value="ECO:0007669"/>
    <property type="project" value="UniProtKB-ARBA"/>
</dbReference>
<dbReference type="Pfam" id="PF01557">
    <property type="entry name" value="FAA_hydrolase"/>
    <property type="match status" value="1"/>
</dbReference>
<evidence type="ECO:0000259" key="5">
    <source>
        <dbReference type="SMART" id="SM00906"/>
    </source>
</evidence>
<evidence type="ECO:0000256" key="1">
    <source>
        <dbReference type="ARBA" id="ARBA00010211"/>
    </source>
</evidence>
<dbReference type="SUPFAM" id="SSF56529">
    <property type="entry name" value="FAH"/>
    <property type="match status" value="1"/>
</dbReference>
<feature type="domain" description="Xylanolytic transcriptional activator regulatory" evidence="5">
    <location>
        <begin position="583"/>
        <end position="664"/>
    </location>
</feature>
<dbReference type="GO" id="GO:0006107">
    <property type="term" value="P:oxaloacetate metabolic process"/>
    <property type="evidence" value="ECO:0007669"/>
    <property type="project" value="UniProtKB-ARBA"/>
</dbReference>
<sequence length="880" mass="97856">MAPTWTRLIRFIAEEDGQAHIGQVDARQFPDVGLSVVKGERIKARLIQGSVFDGVVTDKQLHVARLLAPIEMQDVPIIRCLGLNYRDHAREANMPIPDVPVLFVKPRTALNGPHPAKINVPKIAQDGSSDYEAELSVILSKTGRDIPESEAMDYVLGYTCSNDVSARTQQFKNSQWSFSKGLDGSCPLGPALVAPSEVDPHRLDIKAIHNGAIVQDSNTREMIFDIPKTIAFLSQGTTLERGTVIMTGTGPGIGAMRSPKVVLQDGDDMRVEIQGIGTLCNKVNFGRIQIKLQPRRIKSEPTSGSWGRIISPHYYLLQTNLLNSFTCVLPNGLSWTAIRNLMPYLPTAKGQVTCTYPDGPLKPGPKVGSQRQRKRSRAAIDDGPEPATAASYQEGHDSPGLPDTANDGIVLVTTGGHNASSTADKALDLSFILHPAHAASPPDNGDLGRRNSSGNTNTRGAIQQACRTLDLEVQEAEELLAAYFDNMTAINLFHEPTFSDKLSRISSPTLVVALAAAMFTFSVRFRPGEADINHQSTRYLKLALQHIDKALDECGDDTPPLCLLQACILAAHCQLTQGVLGKAWRTLGMCVRLAYEMNLHLVDVQGQETGSSVDVEKWCEDEEKRRAWWAIWEMDVFATTIRRTPTALDWSQIEILLPVEDEAWFQRKPQQSCFFEQDPMRRWKALDSCGNHSPKAWFIVINSLMKEAQRISSPRGIPSRSRSDHIDEARHRLEIIANAVRCFQLALPGHLKYNHQHLTFDARVPGQTTSWRQMHCSIYNIHLRTQLARLMIYRYDVFKGRFRVALPTQDGERSSDDPKEDEQSSIKEYFDAADNILGIINRSSDDHVQYINPFLLSTIWLGSAVQLMHSQLCQPGALKS</sequence>
<evidence type="ECO:0000256" key="4">
    <source>
        <dbReference type="SAM" id="MobiDB-lite"/>
    </source>
</evidence>
<gene>
    <name evidence="6" type="ORF">ASPVEDRAFT_97418</name>
</gene>
<dbReference type="AlphaFoldDB" id="A0A1L9Q483"/>
<dbReference type="STRING" id="1036611.A0A1L9Q483"/>
<evidence type="ECO:0000256" key="2">
    <source>
        <dbReference type="ARBA" id="ARBA00022723"/>
    </source>
</evidence>
<dbReference type="Pfam" id="PF04082">
    <property type="entry name" value="Fungal_trans"/>
    <property type="match status" value="1"/>
</dbReference>
<dbReference type="InterPro" id="IPR011234">
    <property type="entry name" value="Fumarylacetoacetase-like_C"/>
</dbReference>
<reference evidence="7" key="1">
    <citation type="journal article" date="2017" name="Genome Biol.">
        <title>Comparative genomics reveals high biological diversity and specific adaptations in the industrially and medically important fungal genus Aspergillus.</title>
        <authorList>
            <person name="de Vries R.P."/>
            <person name="Riley R."/>
            <person name="Wiebenga A."/>
            <person name="Aguilar-Osorio G."/>
            <person name="Amillis S."/>
            <person name="Uchima C.A."/>
            <person name="Anderluh G."/>
            <person name="Asadollahi M."/>
            <person name="Askin M."/>
            <person name="Barry K."/>
            <person name="Battaglia E."/>
            <person name="Bayram O."/>
            <person name="Benocci T."/>
            <person name="Braus-Stromeyer S.A."/>
            <person name="Caldana C."/>
            <person name="Canovas D."/>
            <person name="Cerqueira G.C."/>
            <person name="Chen F."/>
            <person name="Chen W."/>
            <person name="Choi C."/>
            <person name="Clum A."/>
            <person name="Dos Santos R.A."/>
            <person name="Damasio A.R."/>
            <person name="Diallinas G."/>
            <person name="Emri T."/>
            <person name="Fekete E."/>
            <person name="Flipphi M."/>
            <person name="Freyberg S."/>
            <person name="Gallo A."/>
            <person name="Gournas C."/>
            <person name="Habgood R."/>
            <person name="Hainaut M."/>
            <person name="Harispe M.L."/>
            <person name="Henrissat B."/>
            <person name="Hilden K.S."/>
            <person name="Hope R."/>
            <person name="Hossain A."/>
            <person name="Karabika E."/>
            <person name="Karaffa L."/>
            <person name="Karanyi Z."/>
            <person name="Krasevec N."/>
            <person name="Kuo A."/>
            <person name="Kusch H."/>
            <person name="LaButti K."/>
            <person name="Lagendijk E.L."/>
            <person name="Lapidus A."/>
            <person name="Levasseur A."/>
            <person name="Lindquist E."/>
            <person name="Lipzen A."/>
            <person name="Logrieco A.F."/>
            <person name="MacCabe A."/>
            <person name="Maekelae M.R."/>
            <person name="Malavazi I."/>
            <person name="Melin P."/>
            <person name="Meyer V."/>
            <person name="Mielnichuk N."/>
            <person name="Miskei M."/>
            <person name="Molnar A.P."/>
            <person name="Mule G."/>
            <person name="Ngan C.Y."/>
            <person name="Orejas M."/>
            <person name="Orosz E."/>
            <person name="Ouedraogo J.P."/>
            <person name="Overkamp K.M."/>
            <person name="Park H.-S."/>
            <person name="Perrone G."/>
            <person name="Piumi F."/>
            <person name="Punt P.J."/>
            <person name="Ram A.F."/>
            <person name="Ramon A."/>
            <person name="Rauscher S."/>
            <person name="Record E."/>
            <person name="Riano-Pachon D.M."/>
            <person name="Robert V."/>
            <person name="Roehrig J."/>
            <person name="Ruller R."/>
            <person name="Salamov A."/>
            <person name="Salih N.S."/>
            <person name="Samson R.A."/>
            <person name="Sandor E."/>
            <person name="Sanguinetti M."/>
            <person name="Schuetze T."/>
            <person name="Sepcic K."/>
            <person name="Shelest E."/>
            <person name="Sherlock G."/>
            <person name="Sophianopoulou V."/>
            <person name="Squina F.M."/>
            <person name="Sun H."/>
            <person name="Susca A."/>
            <person name="Todd R.B."/>
            <person name="Tsang A."/>
            <person name="Unkles S.E."/>
            <person name="van de Wiele N."/>
            <person name="van Rossen-Uffink D."/>
            <person name="Oliveira J.V."/>
            <person name="Vesth T.C."/>
            <person name="Visser J."/>
            <person name="Yu J.-H."/>
            <person name="Zhou M."/>
            <person name="Andersen M.R."/>
            <person name="Archer D.B."/>
            <person name="Baker S.E."/>
            <person name="Benoit I."/>
            <person name="Brakhage A.A."/>
            <person name="Braus G.H."/>
            <person name="Fischer R."/>
            <person name="Frisvad J.C."/>
            <person name="Goldman G.H."/>
            <person name="Houbraken J."/>
            <person name="Oakley B."/>
            <person name="Pocsi I."/>
            <person name="Scazzocchio C."/>
            <person name="Seiboth B."/>
            <person name="vanKuyk P.A."/>
            <person name="Wortman J."/>
            <person name="Dyer P.S."/>
            <person name="Grigoriev I.V."/>
        </authorList>
    </citation>
    <scope>NUCLEOTIDE SEQUENCE [LARGE SCALE GENOMIC DNA]</scope>
    <source>
        <strain evidence="7">CBS 583.65</strain>
    </source>
</reference>
<dbReference type="SMART" id="SM00906">
    <property type="entry name" value="Fungal_trans"/>
    <property type="match status" value="1"/>
</dbReference>
<name>A0A1L9Q483_ASPVE</name>
<evidence type="ECO:0000256" key="3">
    <source>
        <dbReference type="ARBA" id="ARBA00023242"/>
    </source>
</evidence>
<accession>A0A1L9Q483</accession>
<keyword evidence="7" id="KW-1185">Reference proteome</keyword>
<dbReference type="EMBL" id="KV878140">
    <property type="protein sequence ID" value="OJJ08488.1"/>
    <property type="molecule type" value="Genomic_DNA"/>
</dbReference>